<keyword evidence="1" id="KW-0812">Transmembrane</keyword>
<organism evidence="2">
    <name type="scientific">freshwater metagenome</name>
    <dbReference type="NCBI Taxonomy" id="449393"/>
    <lineage>
        <taxon>unclassified sequences</taxon>
        <taxon>metagenomes</taxon>
        <taxon>ecological metagenomes</taxon>
    </lineage>
</organism>
<accession>A0A6J6RPM6</accession>
<keyword evidence="1" id="KW-0472">Membrane</keyword>
<evidence type="ECO:0000256" key="1">
    <source>
        <dbReference type="SAM" id="Phobius"/>
    </source>
</evidence>
<proteinExistence type="predicted"/>
<dbReference type="AlphaFoldDB" id="A0A6J6RPM6"/>
<protein>
    <submittedName>
        <fullName evidence="2">Unannotated protein</fullName>
    </submittedName>
</protein>
<feature type="transmembrane region" description="Helical" evidence="1">
    <location>
        <begin position="87"/>
        <end position="105"/>
    </location>
</feature>
<evidence type="ECO:0000313" key="2">
    <source>
        <dbReference type="EMBL" id="CAB4724361.1"/>
    </source>
</evidence>
<keyword evidence="1" id="KW-1133">Transmembrane helix</keyword>
<reference evidence="2" key="1">
    <citation type="submission" date="2020-05" db="EMBL/GenBank/DDBJ databases">
        <authorList>
            <person name="Chiriac C."/>
            <person name="Salcher M."/>
            <person name="Ghai R."/>
            <person name="Kavagutti S V."/>
        </authorList>
    </citation>
    <scope>NUCLEOTIDE SEQUENCE</scope>
</reference>
<gene>
    <name evidence="2" type="ORF">UFOPK2602_01965</name>
</gene>
<feature type="transmembrane region" description="Helical" evidence="1">
    <location>
        <begin position="42"/>
        <end position="67"/>
    </location>
</feature>
<sequence>MQSVIQSTCCSIEMIMLESTDGLCGPVTMNRFGKSLAMRPRYVWGPASHAFFSVLPFLPSMSTLTMAPVIASKPVANTMASNSNDSSWVSMPVSVIVLSEFLRMLTRRTCSRL</sequence>
<name>A0A6J6RPM6_9ZZZZ</name>
<dbReference type="EMBL" id="CAEZXX010000171">
    <property type="protein sequence ID" value="CAB4724361.1"/>
    <property type="molecule type" value="Genomic_DNA"/>
</dbReference>